<evidence type="ECO:0000256" key="1">
    <source>
        <dbReference type="SAM" id="SignalP"/>
    </source>
</evidence>
<accession>A0A023FTV5</accession>
<evidence type="ECO:0000313" key="2">
    <source>
        <dbReference type="EMBL" id="JAC24874.1"/>
    </source>
</evidence>
<keyword evidence="1" id="KW-0732">Signal</keyword>
<sequence length="246" mass="27413">MAPKQTVKAIALALLATIIQSNAEEASSPQLVQPDIVKFYSNGSVIWSYSLNTDGHNPCKVDFGIDSQPPYISFKRYSLDWHGRIQPTTFRGKTFSVNGQFTHTSPDPPSDKYDAMNIEYSEDTAKRRGSTETRGNSFLEALIFESENDNCGVFAVKPLQNARVAVGTNAGRSSRTGTRTMQTLDLRVKSFPEDTQKANGCFQQWLRSSTYRDLARTGRFASSIASLRRCNRGCSENPECNQLFPE</sequence>
<dbReference type="AlphaFoldDB" id="A0A023FTV5"/>
<feature type="chain" id="PRO_5001521322" evidence="1">
    <location>
        <begin position="24"/>
        <end position="246"/>
    </location>
</feature>
<name>A0A023FTV5_AMBPA</name>
<proteinExistence type="evidence at transcript level"/>
<dbReference type="EMBL" id="GBBL01002446">
    <property type="protein sequence ID" value="JAC24874.1"/>
    <property type="molecule type" value="mRNA"/>
</dbReference>
<reference evidence="2" key="1">
    <citation type="submission" date="2014-03" db="EMBL/GenBank/DDBJ databases">
        <title>The sialotranscriptome of Amblyomma triste, Amblyomma parvum and Amblyomma cajennense ticks, uncovered by 454-based RNA-seq.</title>
        <authorList>
            <person name="Garcia G.R."/>
            <person name="Gardinassi L.G."/>
            <person name="Ribeiro J.M."/>
            <person name="Anatrielo E."/>
            <person name="Ferreira B.R."/>
            <person name="Moreira H.N."/>
            <person name="Mafra C."/>
            <person name="Olegario M.M."/>
            <person name="Szabo P.J."/>
            <person name="Miranda-Santos I.K."/>
            <person name="Maruyama S.R."/>
        </authorList>
    </citation>
    <scope>NUCLEOTIDE SEQUENCE</scope>
    <source>
        <strain evidence="2">Araguapaz</strain>
        <tissue evidence="2">Salivary glands</tissue>
    </source>
</reference>
<organism evidence="2">
    <name type="scientific">Amblyomma parvum</name>
    <name type="common">South American tick</name>
    <dbReference type="NCBI Taxonomy" id="251391"/>
    <lineage>
        <taxon>Eukaryota</taxon>
        <taxon>Metazoa</taxon>
        <taxon>Ecdysozoa</taxon>
        <taxon>Arthropoda</taxon>
        <taxon>Chelicerata</taxon>
        <taxon>Arachnida</taxon>
        <taxon>Acari</taxon>
        <taxon>Parasitiformes</taxon>
        <taxon>Ixodida</taxon>
        <taxon>Ixodoidea</taxon>
        <taxon>Ixodidae</taxon>
        <taxon>Amblyomminae</taxon>
        <taxon>Amblyomma</taxon>
    </lineage>
</organism>
<protein>
    <submittedName>
        <fullName evidence="2">Putative lipocalin-3 1</fullName>
    </submittedName>
</protein>
<feature type="signal peptide" evidence="1">
    <location>
        <begin position="1"/>
        <end position="23"/>
    </location>
</feature>